<evidence type="ECO:0000313" key="7">
    <source>
        <dbReference type="EMBL" id="SCL72173.1"/>
    </source>
</evidence>
<dbReference type="PANTHER" id="PTHR30417:SF1">
    <property type="entry name" value="N-ACETYLMURAMOYL-L-ALANINE AMIDASE AMID"/>
    <property type="match status" value="1"/>
</dbReference>
<evidence type="ECO:0000256" key="5">
    <source>
        <dbReference type="SAM" id="SignalP"/>
    </source>
</evidence>
<evidence type="ECO:0000256" key="1">
    <source>
        <dbReference type="ARBA" id="ARBA00001561"/>
    </source>
</evidence>
<gene>
    <name evidence="7" type="ORF">GA0070608_4874</name>
</gene>
<dbReference type="CDD" id="cd14488">
    <property type="entry name" value="CBM6-CBM35-CBM36_like_2"/>
    <property type="match status" value="1"/>
</dbReference>
<dbReference type="Proteomes" id="UP000199343">
    <property type="component" value="Unassembled WGS sequence"/>
</dbReference>
<dbReference type="Pfam" id="PF25275">
    <property type="entry name" value="Golvesin_C"/>
    <property type="match status" value="1"/>
</dbReference>
<protein>
    <recommendedName>
        <fullName evidence="2">N-acetylmuramoyl-L-alanine amidase</fullName>
        <ecNumber evidence="2">3.5.1.28</ecNumber>
    </recommendedName>
</protein>
<keyword evidence="4" id="KW-0961">Cell wall biogenesis/degradation</keyword>
<dbReference type="EC" id="3.5.1.28" evidence="2"/>
<dbReference type="InterPro" id="IPR051206">
    <property type="entry name" value="NAMLAA_amidase_2"/>
</dbReference>
<evidence type="ECO:0000256" key="2">
    <source>
        <dbReference type="ARBA" id="ARBA00011901"/>
    </source>
</evidence>
<dbReference type="PANTHER" id="PTHR30417">
    <property type="entry name" value="N-ACETYLMURAMOYL-L-ALANINE AMIDASE AMID"/>
    <property type="match status" value="1"/>
</dbReference>
<accession>A0A1C6W0S6</accession>
<evidence type="ECO:0000313" key="8">
    <source>
        <dbReference type="Proteomes" id="UP000199343"/>
    </source>
</evidence>
<dbReference type="Gene3D" id="1.10.530.10">
    <property type="match status" value="1"/>
</dbReference>
<sequence length="516" mass="55267">MTVRRPSRRVSQLLGGAIVLMIGLTGQPAQAAPQQGAGTLAAAFDQAAARSDVPRDLLAALGYAETRLDNHNGEPSASGGYGVMHLTSNPKVRTLDEAVRRARLDRTELRTRDAANVAGAAAVLRSYADQAGLTAAQRDDVNQWYGLIARYGGSSDKATARLYADAVYDLLASGFNATTATGQVAVDGRPVAPQRGDYAAVAPLGTADIGIQSTDYGPAAWVPANSSNYTVSSRESAYPINYIIIHTMQGSYSGSISWFQNAAAGTSAHYLLRSSDGAVTQMVRDKDVAWHAGNWTYNTQSIGLEHEGYVNNASWYTDAMYRSSAALTRFLCDKYGIPKTRNNIIGHNQVPGATHTDPGPNWNWTYYMQLVTGTTTPPPTSWSTIVDNTTAGRFIASANWATSTYSAQRYGADYRYANPVAASDTAWYKVNIPATATYRVEVWYPAVAGYNTTTPYIVATSSGNQTVHMNQTANGGGWRSLGNFTLAAGDANKVGVSRWSGNTGYVIADAIRITRV</sequence>
<dbReference type="SUPFAM" id="SSF55846">
    <property type="entry name" value="N-acetylmuramoyl-L-alanine amidase-like"/>
    <property type="match status" value="1"/>
</dbReference>
<organism evidence="7 8">
    <name type="scientific">Micromonospora peucetia</name>
    <dbReference type="NCBI Taxonomy" id="47871"/>
    <lineage>
        <taxon>Bacteria</taxon>
        <taxon>Bacillati</taxon>
        <taxon>Actinomycetota</taxon>
        <taxon>Actinomycetes</taxon>
        <taxon>Micromonosporales</taxon>
        <taxon>Micromonosporaceae</taxon>
        <taxon>Micromonospora</taxon>
    </lineage>
</organism>
<dbReference type="CDD" id="cd06583">
    <property type="entry name" value="PGRP"/>
    <property type="match status" value="1"/>
</dbReference>
<dbReference type="AlphaFoldDB" id="A0A1C6W0S6"/>
<comment type="catalytic activity">
    <reaction evidence="1">
        <text>Hydrolyzes the link between N-acetylmuramoyl residues and L-amino acid residues in certain cell-wall glycopeptides.</text>
        <dbReference type="EC" id="3.5.1.28"/>
    </reaction>
</comment>
<feature type="signal peptide" evidence="5">
    <location>
        <begin position="1"/>
        <end position="31"/>
    </location>
</feature>
<proteinExistence type="predicted"/>
<dbReference type="Gene3D" id="3.40.80.10">
    <property type="entry name" value="Peptidoglycan recognition protein-like"/>
    <property type="match status" value="1"/>
</dbReference>
<dbReference type="SUPFAM" id="SSF53955">
    <property type="entry name" value="Lysozyme-like"/>
    <property type="match status" value="1"/>
</dbReference>
<keyword evidence="3" id="KW-0378">Hydrolase</keyword>
<dbReference type="OrthoDB" id="66275at2"/>
<name>A0A1C6W0S6_9ACTN</name>
<dbReference type="Gene3D" id="2.60.120.260">
    <property type="entry name" value="Galactose-binding domain-like"/>
    <property type="match status" value="1"/>
</dbReference>
<evidence type="ECO:0000256" key="3">
    <source>
        <dbReference type="ARBA" id="ARBA00022801"/>
    </source>
</evidence>
<dbReference type="FunFam" id="3.40.80.10:FF:000006">
    <property type="entry name" value="N-acetylmuramoyl-L-alanine amidase"/>
    <property type="match status" value="1"/>
</dbReference>
<dbReference type="GO" id="GO:0009253">
    <property type="term" value="P:peptidoglycan catabolic process"/>
    <property type="evidence" value="ECO:0007669"/>
    <property type="project" value="InterPro"/>
</dbReference>
<feature type="domain" description="N-acetylmuramoyl-L-alanine amidase" evidence="6">
    <location>
        <begin position="229"/>
        <end position="359"/>
    </location>
</feature>
<dbReference type="EMBL" id="FMIC01000002">
    <property type="protein sequence ID" value="SCL72173.1"/>
    <property type="molecule type" value="Genomic_DNA"/>
</dbReference>
<dbReference type="InterPro" id="IPR002502">
    <property type="entry name" value="Amidase_domain"/>
</dbReference>
<dbReference type="InterPro" id="IPR023346">
    <property type="entry name" value="Lysozyme-like_dom_sf"/>
</dbReference>
<evidence type="ECO:0000259" key="6">
    <source>
        <dbReference type="SMART" id="SM00644"/>
    </source>
</evidence>
<dbReference type="GO" id="GO:0008745">
    <property type="term" value="F:N-acetylmuramoyl-L-alanine amidase activity"/>
    <property type="evidence" value="ECO:0007669"/>
    <property type="project" value="UniProtKB-EC"/>
</dbReference>
<dbReference type="STRING" id="47871.GA0070608_4874"/>
<dbReference type="InterPro" id="IPR033803">
    <property type="entry name" value="CBD-like_Golvesin-Xly"/>
</dbReference>
<keyword evidence="5" id="KW-0732">Signal</keyword>
<feature type="chain" id="PRO_5008749327" description="N-acetylmuramoyl-L-alanine amidase" evidence="5">
    <location>
        <begin position="32"/>
        <end position="516"/>
    </location>
</feature>
<reference evidence="7 8" key="1">
    <citation type="submission" date="2016-06" db="EMBL/GenBank/DDBJ databases">
        <authorList>
            <person name="Kjaerup R.B."/>
            <person name="Dalgaard T.S."/>
            <person name="Juul-Madsen H.R."/>
        </authorList>
    </citation>
    <scope>NUCLEOTIDE SEQUENCE [LARGE SCALE GENOMIC DNA]</scope>
    <source>
        <strain evidence="7 8">DSM 43363</strain>
    </source>
</reference>
<evidence type="ECO:0000256" key="4">
    <source>
        <dbReference type="ARBA" id="ARBA00023316"/>
    </source>
</evidence>
<dbReference type="GO" id="GO:0071555">
    <property type="term" value="P:cell wall organization"/>
    <property type="evidence" value="ECO:0007669"/>
    <property type="project" value="UniProtKB-KW"/>
</dbReference>
<dbReference type="GO" id="GO:0009254">
    <property type="term" value="P:peptidoglycan turnover"/>
    <property type="evidence" value="ECO:0007669"/>
    <property type="project" value="TreeGrafter"/>
</dbReference>
<dbReference type="Pfam" id="PF01510">
    <property type="entry name" value="Amidase_2"/>
    <property type="match status" value="1"/>
</dbReference>
<dbReference type="SMART" id="SM00644">
    <property type="entry name" value="Ami_2"/>
    <property type="match status" value="1"/>
</dbReference>
<dbReference type="InterPro" id="IPR036505">
    <property type="entry name" value="Amidase/PGRP_sf"/>
</dbReference>